<dbReference type="RefSeq" id="WP_102995390.1">
    <property type="nucleotide sequence ID" value="NZ_CP025938.1"/>
</dbReference>
<dbReference type="OrthoDB" id="2720680at2"/>
<evidence type="ECO:0000313" key="2">
    <source>
        <dbReference type="Proteomes" id="UP000236592"/>
    </source>
</evidence>
<organism evidence="1 2">
    <name type="scientific">Pseudotamlana carrageenivorans</name>
    <dbReference type="NCBI Taxonomy" id="2069432"/>
    <lineage>
        <taxon>Bacteria</taxon>
        <taxon>Pseudomonadati</taxon>
        <taxon>Bacteroidota</taxon>
        <taxon>Flavobacteriia</taxon>
        <taxon>Flavobacteriales</taxon>
        <taxon>Flavobacteriaceae</taxon>
        <taxon>Pseudotamlana</taxon>
    </lineage>
</organism>
<evidence type="ECO:0000313" key="1">
    <source>
        <dbReference type="EMBL" id="AUS05350.1"/>
    </source>
</evidence>
<protein>
    <submittedName>
        <fullName evidence="1">Uncharacterized protein</fullName>
    </submittedName>
</protein>
<gene>
    <name evidence="1" type="ORF">C1A40_07605</name>
</gene>
<dbReference type="Proteomes" id="UP000236592">
    <property type="component" value="Chromosome"/>
</dbReference>
<proteinExistence type="predicted"/>
<name>A0A2I7SHJ3_9FLAO</name>
<keyword evidence="2" id="KW-1185">Reference proteome</keyword>
<dbReference type="KEGG" id="taj:C1A40_07605"/>
<accession>A0A2I7SHJ3</accession>
<dbReference type="EMBL" id="CP025938">
    <property type="protein sequence ID" value="AUS05350.1"/>
    <property type="molecule type" value="Genomic_DNA"/>
</dbReference>
<reference evidence="2" key="1">
    <citation type="submission" date="2018-01" db="EMBL/GenBank/DDBJ databases">
        <title>Complete genome of Tamlana sp. UJ94.</title>
        <authorList>
            <person name="Jung J."/>
            <person name="Chung D."/>
            <person name="Bae S.S."/>
            <person name="Baek K."/>
        </authorList>
    </citation>
    <scope>NUCLEOTIDE SEQUENCE [LARGE SCALE GENOMIC DNA]</scope>
    <source>
        <strain evidence="2">UJ94</strain>
    </source>
</reference>
<sequence length="151" mass="17998">MNTKPVFEKIDFVNKYESICKNHNDYENSMSGNNHELYSNLIKKLGYKAKYYKGETFYRIEEKIDDTTYGFQLTLKNGLVETMIDTKYDKNWCTPDGRLDFLCEDLDSNFDRDTYNLPKYTSEEELEIILKEIFSLYEDYKLALKEHLAKV</sequence>
<dbReference type="AlphaFoldDB" id="A0A2I7SHJ3"/>